<dbReference type="EMBL" id="JAKZGP010000061">
    <property type="protein sequence ID" value="MCH7411140.1"/>
    <property type="molecule type" value="Genomic_DNA"/>
</dbReference>
<evidence type="ECO:0000313" key="1">
    <source>
        <dbReference type="EMBL" id="MCH7411140.1"/>
    </source>
</evidence>
<organism evidence="1 2">
    <name type="scientific">Belliella filtrata</name>
    <dbReference type="NCBI Taxonomy" id="2923435"/>
    <lineage>
        <taxon>Bacteria</taxon>
        <taxon>Pseudomonadati</taxon>
        <taxon>Bacteroidota</taxon>
        <taxon>Cytophagia</taxon>
        <taxon>Cytophagales</taxon>
        <taxon>Cyclobacteriaceae</taxon>
        <taxon>Belliella</taxon>
    </lineage>
</organism>
<comment type="caution">
    <text evidence="1">The sequence shown here is derived from an EMBL/GenBank/DDBJ whole genome shotgun (WGS) entry which is preliminary data.</text>
</comment>
<proteinExistence type="predicted"/>
<keyword evidence="2" id="KW-1185">Reference proteome</keyword>
<sequence>FIGGITAPFLSLIAIVLLYITYRSQKEELFQSRQLLKKQTETLDKQQFETTFYNMLNLHNDIVNNIDLVITRKVELENKYNGSKKVKTQKKGRDCFTTFYKGLKRVYALNGVTNERSKMNSYFWKYYKRHQSDLGHYFRNLYHIYKLIHNSKVDNKKEYASLVRAQLSSHELLMLFYNGLSDQGAKFKKLIEEFQILKNMPLEDLISPQHEQLYSDLAYGLNNRFRLKDTMATKDELKNGFKDYLKKIDGVLVREVKTIEKQINTNIGVFELDKIEQKIIKELYFEGELHEIFSPKGIKVSGVIGLKATVREYNSKDEEFMTRNLKMQFNQEIIKFNFIKRDMELVTSGEISHTSFE</sequence>
<dbReference type="Pfam" id="PF16872">
    <property type="entry name" value="putAbiC"/>
    <property type="match status" value="1"/>
</dbReference>
<gene>
    <name evidence="1" type="ORF">MM239_17210</name>
</gene>
<protein>
    <submittedName>
        <fullName evidence="1">Phage abortive infection protein</fullName>
    </submittedName>
</protein>
<feature type="non-terminal residue" evidence="1">
    <location>
        <position position="1"/>
    </location>
</feature>
<name>A0ABS9V405_9BACT</name>
<dbReference type="InterPro" id="IPR031709">
    <property type="entry name" value="PutAbiC"/>
</dbReference>
<dbReference type="Proteomes" id="UP001165489">
    <property type="component" value="Unassembled WGS sequence"/>
</dbReference>
<dbReference type="RefSeq" id="WP_241349493.1">
    <property type="nucleotide sequence ID" value="NZ_JAKZGP010000061.1"/>
</dbReference>
<reference evidence="1" key="1">
    <citation type="submission" date="2022-03" db="EMBL/GenBank/DDBJ databases">
        <title>De novo assembled genomes of Belliella spp. (Cyclobacteriaceae) strains.</title>
        <authorList>
            <person name="Szabo A."/>
            <person name="Korponai K."/>
            <person name="Felfoldi T."/>
        </authorList>
    </citation>
    <scope>NUCLEOTIDE SEQUENCE</scope>
    <source>
        <strain evidence="1">DSM 111904</strain>
    </source>
</reference>
<evidence type="ECO:0000313" key="2">
    <source>
        <dbReference type="Proteomes" id="UP001165489"/>
    </source>
</evidence>
<accession>A0ABS9V405</accession>